<organism evidence="7 8">
    <name type="scientific">Bacillus cereus</name>
    <dbReference type="NCBI Taxonomy" id="1396"/>
    <lineage>
        <taxon>Bacteria</taxon>
        <taxon>Bacillati</taxon>
        <taxon>Bacillota</taxon>
        <taxon>Bacilli</taxon>
        <taxon>Bacillales</taxon>
        <taxon>Bacillaceae</taxon>
        <taxon>Bacillus</taxon>
        <taxon>Bacillus cereus group</taxon>
    </lineage>
</organism>
<comment type="subcellular location">
    <subcellularLocation>
        <location evidence="1">Cell membrane</location>
        <topology evidence="1">Multi-pass membrane protein</topology>
    </subcellularLocation>
</comment>
<evidence type="ECO:0000313" key="7">
    <source>
        <dbReference type="EMBL" id="KXX84717.1"/>
    </source>
</evidence>
<feature type="transmembrane region" description="Helical" evidence="6">
    <location>
        <begin position="66"/>
        <end position="86"/>
    </location>
</feature>
<keyword evidence="2" id="KW-1003">Cell membrane</keyword>
<evidence type="ECO:0000256" key="4">
    <source>
        <dbReference type="ARBA" id="ARBA00022989"/>
    </source>
</evidence>
<dbReference type="PANTHER" id="PTHR30086">
    <property type="entry name" value="ARGININE EXPORTER PROTEIN ARGO"/>
    <property type="match status" value="1"/>
</dbReference>
<dbReference type="PANTHER" id="PTHR30086:SF6">
    <property type="entry name" value="AMINO ACID EFFLUX PROTEIN YCGF-RELATED"/>
    <property type="match status" value="1"/>
</dbReference>
<keyword evidence="3 6" id="KW-0812">Transmembrane</keyword>
<accession>A0A150AU28</accession>
<evidence type="ECO:0000256" key="3">
    <source>
        <dbReference type="ARBA" id="ARBA00022692"/>
    </source>
</evidence>
<proteinExistence type="predicted"/>
<feature type="transmembrane region" description="Helical" evidence="6">
    <location>
        <begin position="184"/>
        <end position="202"/>
    </location>
</feature>
<dbReference type="GO" id="GO:0015171">
    <property type="term" value="F:amino acid transmembrane transporter activity"/>
    <property type="evidence" value="ECO:0007669"/>
    <property type="project" value="TreeGrafter"/>
</dbReference>
<dbReference type="InterPro" id="IPR001123">
    <property type="entry name" value="LeuE-type"/>
</dbReference>
<gene>
    <name evidence="7" type="ORF">AT274_27910</name>
</gene>
<dbReference type="EMBL" id="LOMT01000163">
    <property type="protein sequence ID" value="KXX84717.1"/>
    <property type="molecule type" value="Genomic_DNA"/>
</dbReference>
<dbReference type="PATRIC" id="fig|1396.432.peg.1842"/>
<feature type="transmembrane region" description="Helical" evidence="6">
    <location>
        <begin position="149"/>
        <end position="172"/>
    </location>
</feature>
<feature type="transmembrane region" description="Helical" evidence="6">
    <location>
        <begin position="36"/>
        <end position="60"/>
    </location>
</feature>
<dbReference type="Proteomes" id="UP000075591">
    <property type="component" value="Unassembled WGS sequence"/>
</dbReference>
<name>A0A150AU28_BACCE</name>
<comment type="caution">
    <text evidence="7">The sequence shown here is derived from an EMBL/GenBank/DDBJ whole genome shotgun (WGS) entry which is preliminary data.</text>
</comment>
<keyword evidence="5 6" id="KW-0472">Membrane</keyword>
<feature type="transmembrane region" description="Helical" evidence="6">
    <location>
        <begin position="107"/>
        <end position="129"/>
    </location>
</feature>
<feature type="transmembrane region" description="Helical" evidence="6">
    <location>
        <begin position="6"/>
        <end position="24"/>
    </location>
</feature>
<sequence length="212" mass="23461">MISMIFSYILLGISLSAPVGPINVAQINKGIKNGFLSAWLVGVGAMSADVVMMFLIYFGISTYLTTPVAQLCIWIFGFVTMIYLGYESMKEATKQVQYISSGEKEHPLKSFLSGFAIAISNPLNIIFWIGIYGSVLTSAMNTIGKEQALWYSAAVFAGIMLWDIFMATSIHFGRRFINHSVMKWISIVAGIVLIMFGIYFGYEAVKGINRLL</sequence>
<reference evidence="7 8" key="1">
    <citation type="submission" date="2015-12" db="EMBL/GenBank/DDBJ databases">
        <title>Bacillus cereus Group isolate.</title>
        <authorList>
            <person name="Kovac J."/>
        </authorList>
    </citation>
    <scope>NUCLEOTIDE SEQUENCE [LARGE SCALE GENOMIC DNA]</scope>
    <source>
        <strain evidence="7 8">FSL W8-0275</strain>
    </source>
</reference>
<evidence type="ECO:0000256" key="2">
    <source>
        <dbReference type="ARBA" id="ARBA00022475"/>
    </source>
</evidence>
<dbReference type="RefSeq" id="WP_017561335.1">
    <property type="nucleotide sequence ID" value="NZ_JARPVK010000002.1"/>
</dbReference>
<dbReference type="Pfam" id="PF01810">
    <property type="entry name" value="LysE"/>
    <property type="match status" value="1"/>
</dbReference>
<keyword evidence="4 6" id="KW-1133">Transmembrane helix</keyword>
<protein>
    <submittedName>
        <fullName evidence="7">Lysine transporter LysE</fullName>
    </submittedName>
</protein>
<evidence type="ECO:0000256" key="6">
    <source>
        <dbReference type="SAM" id="Phobius"/>
    </source>
</evidence>
<dbReference type="GO" id="GO:0005886">
    <property type="term" value="C:plasma membrane"/>
    <property type="evidence" value="ECO:0007669"/>
    <property type="project" value="UniProtKB-SubCell"/>
</dbReference>
<evidence type="ECO:0000313" key="8">
    <source>
        <dbReference type="Proteomes" id="UP000075591"/>
    </source>
</evidence>
<evidence type="ECO:0000256" key="1">
    <source>
        <dbReference type="ARBA" id="ARBA00004651"/>
    </source>
</evidence>
<evidence type="ECO:0000256" key="5">
    <source>
        <dbReference type="ARBA" id="ARBA00023136"/>
    </source>
</evidence>
<dbReference type="AlphaFoldDB" id="A0A150AU28"/>